<dbReference type="Proteomes" id="UP001150538">
    <property type="component" value="Unassembled WGS sequence"/>
</dbReference>
<organism evidence="2 3">
    <name type="scientific">Mycoemilia scoparia</name>
    <dbReference type="NCBI Taxonomy" id="417184"/>
    <lineage>
        <taxon>Eukaryota</taxon>
        <taxon>Fungi</taxon>
        <taxon>Fungi incertae sedis</taxon>
        <taxon>Zoopagomycota</taxon>
        <taxon>Kickxellomycotina</taxon>
        <taxon>Kickxellomycetes</taxon>
        <taxon>Kickxellales</taxon>
        <taxon>Kickxellaceae</taxon>
        <taxon>Mycoemilia</taxon>
    </lineage>
</organism>
<keyword evidence="3" id="KW-1185">Reference proteome</keyword>
<dbReference type="AlphaFoldDB" id="A0A9W8DS69"/>
<protein>
    <submittedName>
        <fullName evidence="2">Uncharacterized protein</fullName>
    </submittedName>
</protein>
<sequence>MKFASTLLYVAATLAVLTSLTVSASPVPETASDSLKDQQKKVIKDNIEFAKKLQEKAKELGTAEGIKKANDDVLAQQDKLLEGLGDN</sequence>
<keyword evidence="1" id="KW-0732">Signal</keyword>
<proteinExistence type="predicted"/>
<name>A0A9W8DS69_9FUNG</name>
<comment type="caution">
    <text evidence="2">The sequence shown here is derived from an EMBL/GenBank/DDBJ whole genome shotgun (WGS) entry which is preliminary data.</text>
</comment>
<evidence type="ECO:0000313" key="3">
    <source>
        <dbReference type="Proteomes" id="UP001150538"/>
    </source>
</evidence>
<evidence type="ECO:0000313" key="2">
    <source>
        <dbReference type="EMBL" id="KAJ1916468.1"/>
    </source>
</evidence>
<feature type="signal peptide" evidence="1">
    <location>
        <begin position="1"/>
        <end position="24"/>
    </location>
</feature>
<gene>
    <name evidence="2" type="ORF">H4219_003775</name>
</gene>
<dbReference type="EMBL" id="JANBPU010000102">
    <property type="protein sequence ID" value="KAJ1916468.1"/>
    <property type="molecule type" value="Genomic_DNA"/>
</dbReference>
<feature type="chain" id="PRO_5040759482" evidence="1">
    <location>
        <begin position="25"/>
        <end position="87"/>
    </location>
</feature>
<evidence type="ECO:0000256" key="1">
    <source>
        <dbReference type="SAM" id="SignalP"/>
    </source>
</evidence>
<reference evidence="2" key="1">
    <citation type="submission" date="2022-07" db="EMBL/GenBank/DDBJ databases">
        <title>Phylogenomic reconstructions and comparative analyses of Kickxellomycotina fungi.</title>
        <authorList>
            <person name="Reynolds N.K."/>
            <person name="Stajich J.E."/>
            <person name="Barry K."/>
            <person name="Grigoriev I.V."/>
            <person name="Crous P."/>
            <person name="Smith M.E."/>
        </authorList>
    </citation>
    <scope>NUCLEOTIDE SEQUENCE</scope>
    <source>
        <strain evidence="2">NBRC 100468</strain>
    </source>
</reference>
<accession>A0A9W8DS69</accession>